<proteinExistence type="predicted"/>
<name>Q5NB87_ORYSJ</name>
<feature type="region of interest" description="Disordered" evidence="1">
    <location>
        <begin position="63"/>
        <end position="82"/>
    </location>
</feature>
<evidence type="ECO:0000313" key="2">
    <source>
        <dbReference type="EMBL" id="BAD81269.1"/>
    </source>
</evidence>
<dbReference type="AlphaFoldDB" id="Q5NB87"/>
<feature type="compositionally biased region" description="Basic and acidic residues" evidence="1">
    <location>
        <begin position="219"/>
        <end position="231"/>
    </location>
</feature>
<feature type="compositionally biased region" description="Low complexity" evidence="1">
    <location>
        <begin position="30"/>
        <end position="41"/>
    </location>
</feature>
<gene>
    <name evidence="2" type="primary">P0708G02.20</name>
</gene>
<dbReference type="EMBL" id="AP001539">
    <property type="protein sequence ID" value="BAD81269.1"/>
    <property type="molecule type" value="Genomic_DNA"/>
</dbReference>
<feature type="region of interest" description="Disordered" evidence="1">
    <location>
        <begin position="201"/>
        <end position="231"/>
    </location>
</feature>
<accession>Q5NB87</accession>
<dbReference type="Proteomes" id="UP000817658">
    <property type="component" value="Chromosome 1"/>
</dbReference>
<feature type="region of interest" description="Disordered" evidence="1">
    <location>
        <begin position="30"/>
        <end position="55"/>
    </location>
</feature>
<evidence type="ECO:0000256" key="1">
    <source>
        <dbReference type="SAM" id="MobiDB-lite"/>
    </source>
</evidence>
<sequence length="231" mass="23384">MPVVCGREIRVALAGAAVGASGGPVPVNEAASGSAAATAGDGRSGDGGPSGDGIRNTAEEFAVAEMPQPPPSVRTRSVTSVALPTHGDGGGCRLVPLSPFDAYWVALLPVHHVFLFPSPPPPPPPPYSLVGVLVYSPEEEEEEEGSLSIVIVATGMRHSSLLGVSHPFSSSSIAATSSPCSISTSIKLLSPGLSTPEAIAAAASTRREPSLDLEEEEMAKDGEGGRRDKGG</sequence>
<organism evidence="2">
    <name type="scientific">Oryza sativa subsp. japonica</name>
    <name type="common">Rice</name>
    <dbReference type="NCBI Taxonomy" id="39947"/>
    <lineage>
        <taxon>Eukaryota</taxon>
        <taxon>Viridiplantae</taxon>
        <taxon>Streptophyta</taxon>
        <taxon>Embryophyta</taxon>
        <taxon>Tracheophyta</taxon>
        <taxon>Spermatophyta</taxon>
        <taxon>Magnoliopsida</taxon>
        <taxon>Liliopsida</taxon>
        <taxon>Poales</taxon>
        <taxon>Poaceae</taxon>
        <taxon>BOP clade</taxon>
        <taxon>Oryzoideae</taxon>
        <taxon>Oryzeae</taxon>
        <taxon>Oryzinae</taxon>
        <taxon>Oryza</taxon>
        <taxon>Oryza sativa</taxon>
    </lineage>
</organism>
<protein>
    <submittedName>
        <fullName evidence="2">Uncharacterized protein</fullName>
    </submittedName>
</protein>
<reference evidence="2" key="1">
    <citation type="journal article" date="2002" name="Nature">
        <title>The genome sequence and structure of rice chromosome 1.</title>
        <authorList>
            <person name="Sasaki T."/>
            <person name="Matsumoto T."/>
            <person name="Yamamoto K."/>
            <person name="Sakata K."/>
            <person name="Baba T."/>
            <person name="Katayose Y."/>
            <person name="Wu J."/>
            <person name="Niimura Y."/>
            <person name="Cheng Z."/>
            <person name="Nagamura Y."/>
            <person name="Antonio B.A."/>
            <person name="Kanamori H."/>
            <person name="Hosokawa S."/>
            <person name="Masukawa M."/>
            <person name="Arikawa K."/>
            <person name="Chiden Y."/>
            <person name="Hayashi M."/>
            <person name="Okamoto M."/>
            <person name="Ando T."/>
            <person name="Aoki H."/>
            <person name="Arita K."/>
            <person name="Hamada M."/>
            <person name="Harada C."/>
            <person name="Hijishita S."/>
            <person name="Honda M."/>
            <person name="Ichikawa Y."/>
            <person name="Idonuma A."/>
            <person name="Iijima M."/>
            <person name="Ikeda M."/>
            <person name="Ikeno M."/>
            <person name="Itoh S."/>
            <person name="Itoh T."/>
            <person name="Itoh Y."/>
            <person name="Itoh Y."/>
            <person name="Iwabuchi A."/>
            <person name="Kamiya K."/>
            <person name="Karasawa W."/>
            <person name="Katagiri S."/>
            <person name="Kikuta A."/>
            <person name="Kobayashi N."/>
            <person name="Kono I."/>
            <person name="Machita K."/>
            <person name="Maehara T."/>
            <person name="Mizuno H."/>
            <person name="Mizubayashi T."/>
            <person name="Mukai Y."/>
            <person name="Nagasaki H."/>
            <person name="Nakashima M."/>
            <person name="Nakama Y."/>
            <person name="Nakamichi Y."/>
            <person name="Nakamura M."/>
            <person name="Namiki N."/>
            <person name="Negishi M."/>
            <person name="Ohta I."/>
            <person name="Ono N."/>
            <person name="Saji S."/>
            <person name="Sakai K."/>
            <person name="Shibata M."/>
            <person name="Shimokawa T."/>
            <person name="Shomura A."/>
            <person name="Song J."/>
            <person name="Takazaki Y."/>
            <person name="Terasawa K."/>
            <person name="Tsuji K."/>
            <person name="Waki K."/>
            <person name="Yamagata H."/>
            <person name="Yamane H."/>
            <person name="Yoshiki S."/>
            <person name="Yoshihara R."/>
            <person name="Yukawa K."/>
            <person name="Zhong H."/>
            <person name="Iwama H."/>
            <person name="Endo T."/>
            <person name="Ito H."/>
            <person name="Hahn J.H."/>
            <person name="Kim H.I."/>
            <person name="Eun M.Y."/>
            <person name="Yano M."/>
            <person name="Jiang J."/>
            <person name="Gojobori T."/>
        </authorList>
    </citation>
    <scope>NUCLEOTIDE SEQUENCE [LARGE SCALE GENOMIC DNA]</scope>
</reference>